<evidence type="ECO:0000313" key="2">
    <source>
        <dbReference type="EMBL" id="MEK7949408.1"/>
    </source>
</evidence>
<proteinExistence type="predicted"/>
<protein>
    <submittedName>
        <fullName evidence="2">Uncharacterized protein</fullName>
    </submittedName>
</protein>
<dbReference type="EMBL" id="JBBUKT010000001">
    <property type="protein sequence ID" value="MEK7949408.1"/>
    <property type="molecule type" value="Genomic_DNA"/>
</dbReference>
<reference evidence="2 3" key="1">
    <citation type="submission" date="2024-04" db="EMBL/GenBank/DDBJ databases">
        <title>Luteolibacter sp. isolated from soil.</title>
        <authorList>
            <person name="An J."/>
        </authorList>
    </citation>
    <scope>NUCLEOTIDE SEQUENCE [LARGE SCALE GENOMIC DNA]</scope>
    <source>
        <strain evidence="2 3">Y139</strain>
    </source>
</reference>
<feature type="region of interest" description="Disordered" evidence="1">
    <location>
        <begin position="121"/>
        <end position="142"/>
    </location>
</feature>
<evidence type="ECO:0000256" key="1">
    <source>
        <dbReference type="SAM" id="MobiDB-lite"/>
    </source>
</evidence>
<evidence type="ECO:0000313" key="3">
    <source>
        <dbReference type="Proteomes" id="UP001371305"/>
    </source>
</evidence>
<organism evidence="2 3">
    <name type="scientific">Luteolibacter soli</name>
    <dbReference type="NCBI Taxonomy" id="3135280"/>
    <lineage>
        <taxon>Bacteria</taxon>
        <taxon>Pseudomonadati</taxon>
        <taxon>Verrucomicrobiota</taxon>
        <taxon>Verrucomicrobiia</taxon>
        <taxon>Verrucomicrobiales</taxon>
        <taxon>Verrucomicrobiaceae</taxon>
        <taxon>Luteolibacter</taxon>
    </lineage>
</organism>
<sequence length="142" mass="15889">MPTLVQDTTVTGWEGVWFRQYSFEGYKVIVSFLNDRSASEIFLRKAKDAQGNCKMPVAERDAILSKNLGEAYKAPATQKPTDSLLTWTSSGRQAKFIETDAGDMLVVTNDDYLAYCQDPASKAKPVEKKAPEPAEKKKEKNF</sequence>
<name>A0ABU9ANY0_9BACT</name>
<feature type="compositionally biased region" description="Basic and acidic residues" evidence="1">
    <location>
        <begin position="124"/>
        <end position="142"/>
    </location>
</feature>
<gene>
    <name evidence="2" type="ORF">WKV53_02815</name>
</gene>
<accession>A0ABU9ANY0</accession>
<keyword evidence="3" id="KW-1185">Reference proteome</keyword>
<dbReference type="Proteomes" id="UP001371305">
    <property type="component" value="Unassembled WGS sequence"/>
</dbReference>
<comment type="caution">
    <text evidence="2">The sequence shown here is derived from an EMBL/GenBank/DDBJ whole genome shotgun (WGS) entry which is preliminary data.</text>
</comment>